<dbReference type="InterPro" id="IPR007835">
    <property type="entry name" value="MOFRL"/>
</dbReference>
<dbReference type="Gene3D" id="3.40.50.10180">
    <property type="entry name" value="Glycerate kinase, MOFRL-like N-terminal domain"/>
    <property type="match status" value="1"/>
</dbReference>
<dbReference type="InterPro" id="IPR025286">
    <property type="entry name" value="MOFRL_assoc_dom"/>
</dbReference>
<evidence type="ECO:0000259" key="1">
    <source>
        <dbReference type="Pfam" id="PF05161"/>
    </source>
</evidence>
<evidence type="ECO:0000259" key="2">
    <source>
        <dbReference type="Pfam" id="PF13660"/>
    </source>
</evidence>
<dbReference type="GO" id="GO:0005737">
    <property type="term" value="C:cytoplasm"/>
    <property type="evidence" value="ECO:0007669"/>
    <property type="project" value="TreeGrafter"/>
</dbReference>
<keyword evidence="4" id="KW-1185">Reference proteome</keyword>
<accession>A0AB72X6M2</accession>
<protein>
    <submittedName>
        <fullName evidence="3">Hydroxypyruvate reductase</fullName>
        <ecNumber evidence="3">1.1.1.81</ecNumber>
    </submittedName>
</protein>
<organism evidence="3 4">
    <name type="scientific">Ralstonia edaphi</name>
    <dbReference type="NCBI Taxonomy" id="3058599"/>
    <lineage>
        <taxon>Bacteria</taxon>
        <taxon>Pseudomonadati</taxon>
        <taxon>Pseudomonadota</taxon>
        <taxon>Betaproteobacteria</taxon>
        <taxon>Burkholderiales</taxon>
        <taxon>Burkholderiaceae</taxon>
        <taxon>Ralstonia</taxon>
    </lineage>
</organism>
<dbReference type="Gene3D" id="3.40.1480.10">
    <property type="entry name" value="MOFRL domain"/>
    <property type="match status" value="1"/>
</dbReference>
<dbReference type="EMBL" id="CATWHI010000003">
    <property type="protein sequence ID" value="CAJ0740725.1"/>
    <property type="molecule type" value="Genomic_DNA"/>
</dbReference>
<proteinExistence type="predicted"/>
<keyword evidence="3" id="KW-0560">Oxidoreductase</keyword>
<feature type="domain" description="MOFRL" evidence="1">
    <location>
        <begin position="333"/>
        <end position="441"/>
    </location>
</feature>
<comment type="caution">
    <text evidence="3">The sequence shown here is derived from an EMBL/GenBank/DDBJ whole genome shotgun (WGS) entry which is preliminary data.</text>
</comment>
<name>A0AB72X6M2_9RALS</name>
<dbReference type="GO" id="GO:0008887">
    <property type="term" value="F:glycerate kinase activity"/>
    <property type="evidence" value="ECO:0007669"/>
    <property type="project" value="InterPro"/>
</dbReference>
<dbReference type="AlphaFoldDB" id="A0AB72X6M2"/>
<dbReference type="InterPro" id="IPR038614">
    <property type="entry name" value="GK_N_sf"/>
</dbReference>
<dbReference type="InterPro" id="IPR037035">
    <property type="entry name" value="GK-like_C_sf"/>
</dbReference>
<dbReference type="InterPro" id="IPR039760">
    <property type="entry name" value="MOFRL_protein"/>
</dbReference>
<dbReference type="PANTHER" id="PTHR12227">
    <property type="entry name" value="GLYCERATE KINASE"/>
    <property type="match status" value="1"/>
</dbReference>
<dbReference type="GO" id="GO:0016618">
    <property type="term" value="F:hydroxypyruvate reductase [NAD(P)H] activity"/>
    <property type="evidence" value="ECO:0007669"/>
    <property type="project" value="UniProtKB-EC"/>
</dbReference>
<dbReference type="PANTHER" id="PTHR12227:SF0">
    <property type="entry name" value="GLYCERATE KINASE"/>
    <property type="match status" value="1"/>
</dbReference>
<sequence>MLHATASSLPLPEAIPMKLDRTAARALLLESYAAAVGAADPLKIVADFLPPPHAGGKTLVVGAGKAAASMALAVEQAYAGRAQIEGLVVTRYAHGLPTEHIRVIEAGHPVPDEAGEQAAQEILDRVCALTESDRLIVLVSGGGSSLLSLPAEGIPMADLKAVTRELLRCGAPITDMNIVRKHLSRIQGGRLAAASRAPVTTLIVSDVAGDDPSAIASGPTVPDASTYADALAILKRWGAQIPDTVRAHLERGARGEMAETPKPGDACFARVANHVIATAQQSLQAGAQVFATRGIHTAILGDTVTGEAREVAQVYGALARQVRQHGTPFVAPVALISGGECTVTIPPGLTGGRGGRCAEFLLSLGVTLEDVDDVYALAADTDGIDGSEDNAGALLDPESIARAAAKGVSARAALDAHDAYGFFAAADDLVVTGPTRTNVNDYRVILIL</sequence>
<dbReference type="SUPFAM" id="SSF82544">
    <property type="entry name" value="GckA/TtuD-like"/>
    <property type="match status" value="1"/>
</dbReference>
<dbReference type="Pfam" id="PF13660">
    <property type="entry name" value="DUF4147"/>
    <property type="match status" value="1"/>
</dbReference>
<dbReference type="Pfam" id="PF05161">
    <property type="entry name" value="MOFRL"/>
    <property type="match status" value="1"/>
</dbReference>
<reference evidence="3 4" key="1">
    <citation type="submission" date="2023-07" db="EMBL/GenBank/DDBJ databases">
        <authorList>
            <person name="Peeters C."/>
        </authorList>
    </citation>
    <scope>NUCLEOTIDE SEQUENCE [LARGE SCALE GENOMIC DNA]</scope>
    <source>
        <strain evidence="3 4">R-16034</strain>
    </source>
</reference>
<dbReference type="EC" id="1.1.1.81" evidence="3"/>
<evidence type="ECO:0000313" key="4">
    <source>
        <dbReference type="Proteomes" id="UP001189225"/>
    </source>
</evidence>
<gene>
    <name evidence="3" type="primary">ttuD_1</name>
    <name evidence="3" type="ORF">R16034_02278</name>
</gene>
<dbReference type="Proteomes" id="UP001189225">
    <property type="component" value="Unassembled WGS sequence"/>
</dbReference>
<evidence type="ECO:0000313" key="3">
    <source>
        <dbReference type="EMBL" id="CAJ0740725.1"/>
    </source>
</evidence>
<feature type="domain" description="MOFRL-associated" evidence="2">
    <location>
        <begin position="28"/>
        <end position="250"/>
    </location>
</feature>